<gene>
    <name evidence="3" type="ORF">B0H66DRAFT_74682</name>
</gene>
<dbReference type="PROSITE" id="PS50234">
    <property type="entry name" value="VWFA"/>
    <property type="match status" value="1"/>
</dbReference>
<feature type="compositionally biased region" description="Polar residues" evidence="1">
    <location>
        <begin position="382"/>
        <end position="392"/>
    </location>
</feature>
<dbReference type="PANTHER" id="PTHR34706:SF1">
    <property type="entry name" value="VWFA DOMAIN-CONTAINING PROTEIN"/>
    <property type="match status" value="1"/>
</dbReference>
<dbReference type="AlphaFoldDB" id="A0AAE0MH37"/>
<protein>
    <recommendedName>
        <fullName evidence="2">VWFA domain-containing protein</fullName>
    </recommendedName>
</protein>
<dbReference type="Proteomes" id="UP001283341">
    <property type="component" value="Unassembled WGS sequence"/>
</dbReference>
<evidence type="ECO:0000259" key="2">
    <source>
        <dbReference type="PROSITE" id="PS50234"/>
    </source>
</evidence>
<reference evidence="3" key="1">
    <citation type="journal article" date="2023" name="Mol. Phylogenet. Evol.">
        <title>Genome-scale phylogeny and comparative genomics of the fungal order Sordariales.</title>
        <authorList>
            <person name="Hensen N."/>
            <person name="Bonometti L."/>
            <person name="Westerberg I."/>
            <person name="Brannstrom I.O."/>
            <person name="Guillou S."/>
            <person name="Cros-Aarteil S."/>
            <person name="Calhoun S."/>
            <person name="Haridas S."/>
            <person name="Kuo A."/>
            <person name="Mondo S."/>
            <person name="Pangilinan J."/>
            <person name="Riley R."/>
            <person name="LaButti K."/>
            <person name="Andreopoulos B."/>
            <person name="Lipzen A."/>
            <person name="Chen C."/>
            <person name="Yan M."/>
            <person name="Daum C."/>
            <person name="Ng V."/>
            <person name="Clum A."/>
            <person name="Steindorff A."/>
            <person name="Ohm R.A."/>
            <person name="Martin F."/>
            <person name="Silar P."/>
            <person name="Natvig D.O."/>
            <person name="Lalanne C."/>
            <person name="Gautier V."/>
            <person name="Ament-Velasquez S.L."/>
            <person name="Kruys A."/>
            <person name="Hutchinson M.I."/>
            <person name="Powell A.J."/>
            <person name="Barry K."/>
            <person name="Miller A.N."/>
            <person name="Grigoriev I.V."/>
            <person name="Debuchy R."/>
            <person name="Gladieux P."/>
            <person name="Hiltunen Thoren M."/>
            <person name="Johannesson H."/>
        </authorList>
    </citation>
    <scope>NUCLEOTIDE SEQUENCE</scope>
    <source>
        <strain evidence="3">CBS 118394</strain>
    </source>
</reference>
<evidence type="ECO:0000256" key="1">
    <source>
        <dbReference type="SAM" id="MobiDB-lite"/>
    </source>
</evidence>
<evidence type="ECO:0000313" key="4">
    <source>
        <dbReference type="Proteomes" id="UP001283341"/>
    </source>
</evidence>
<feature type="region of interest" description="Disordered" evidence="1">
    <location>
        <begin position="382"/>
        <end position="496"/>
    </location>
</feature>
<feature type="compositionally biased region" description="Polar residues" evidence="1">
    <location>
        <begin position="441"/>
        <end position="450"/>
    </location>
</feature>
<proteinExistence type="predicted"/>
<feature type="compositionally biased region" description="Polar residues" evidence="1">
    <location>
        <begin position="459"/>
        <end position="481"/>
    </location>
</feature>
<dbReference type="Gene3D" id="3.40.50.1820">
    <property type="entry name" value="alpha/beta hydrolase"/>
    <property type="match status" value="1"/>
</dbReference>
<feature type="compositionally biased region" description="Polar residues" evidence="1">
    <location>
        <begin position="403"/>
        <end position="416"/>
    </location>
</feature>
<sequence>MVRNSYLTLTVRNLPLGTTKEDIIGTINRLYQNAQPVVGLLVKDANRASLSATVTIRQDTDEKCRQLRDNLNLKDFFPRAPETEVVESKIVVNDEFLGVTTVAEHENAQFDIYFIHGLGGHAFRSWATDKGFPQMWPRDFLPNDVRERPLDPKNPNGPRLAGRFSTIGYRASTVNTWSATTTIDRAAENLLGAIATDRPEGSDRPMYFACHSLGGLVTCQALITALRNDGNRTERTEEYRKIFFQNGLCLVKGVFFFGTPFEGSKLANNASRIVKFLRGNEALIESLKVHSSELAAIVGKFDQVRSNPDTKIPILIAYEMRPMFDVKFVTDPESAMSSFDVHPIGIEGDHRTMIKFPHNQDKSYREVSEFIIRTIQTTLSGLYNTTPSSSPKGGSHAAEFSPSPLNRTGTMASVQTLPPYPGISRQTTVQSQYGTSVAGPSRQSSTSSDYFNGGGPPVRQSSTRSLPMRNGSQSRVNSNSWLHGHSPMGGSTNREAPITEEPAVAPIKFQDIVQSENTAGGREGEKNEFTLLSQFDTVFLLDDTGSMAEPTNPDDDEGMTKWDELVESLQHTVDIVCRYDKDGVDVRFFCNDEKDETQITEGQRILDLLTKEVGPDERGGGTYIGEQLWLILTTYLDKFEDWRKRMHERPRPEKPKMLNLIVVTDGAADDKEQVEDVIVEAAKRLDEMRAQPQQVGIQFLQIGRDEDAARWLKLLDDSLKEKHGVRDVRFTCHCRWFLLSLFFFCKTMTEC</sequence>
<reference evidence="3" key="2">
    <citation type="submission" date="2023-06" db="EMBL/GenBank/DDBJ databases">
        <authorList>
            <consortium name="Lawrence Berkeley National Laboratory"/>
            <person name="Haridas S."/>
            <person name="Hensen N."/>
            <person name="Bonometti L."/>
            <person name="Westerberg I."/>
            <person name="Brannstrom I.O."/>
            <person name="Guillou S."/>
            <person name="Cros-Aarteil S."/>
            <person name="Calhoun S."/>
            <person name="Kuo A."/>
            <person name="Mondo S."/>
            <person name="Pangilinan J."/>
            <person name="Riley R."/>
            <person name="Labutti K."/>
            <person name="Andreopoulos B."/>
            <person name="Lipzen A."/>
            <person name="Chen C."/>
            <person name="Yanf M."/>
            <person name="Daum C."/>
            <person name="Ng V."/>
            <person name="Clum A."/>
            <person name="Steindorff A."/>
            <person name="Ohm R."/>
            <person name="Martin F."/>
            <person name="Silar P."/>
            <person name="Natvig D."/>
            <person name="Lalanne C."/>
            <person name="Gautier V."/>
            <person name="Ament-Velasquez S.L."/>
            <person name="Kruys A."/>
            <person name="Hutchinson M.I."/>
            <person name="Powell A.J."/>
            <person name="Barry K."/>
            <person name="Miller A.N."/>
            <person name="Grigoriev I.V."/>
            <person name="Debuchy R."/>
            <person name="Gladieux P."/>
            <person name="Thoren M.H."/>
            <person name="Johannesson H."/>
        </authorList>
    </citation>
    <scope>NUCLEOTIDE SEQUENCE</scope>
    <source>
        <strain evidence="3">CBS 118394</strain>
    </source>
</reference>
<keyword evidence="4" id="KW-1185">Reference proteome</keyword>
<dbReference type="SUPFAM" id="SSF53474">
    <property type="entry name" value="alpha/beta-Hydrolases"/>
    <property type="match status" value="1"/>
</dbReference>
<comment type="caution">
    <text evidence="3">The sequence shown here is derived from an EMBL/GenBank/DDBJ whole genome shotgun (WGS) entry which is preliminary data.</text>
</comment>
<dbReference type="Gene3D" id="3.40.50.410">
    <property type="entry name" value="von Willebrand factor, type A domain"/>
    <property type="match status" value="1"/>
</dbReference>
<organism evidence="3 4">
    <name type="scientific">Apodospora peruviana</name>
    <dbReference type="NCBI Taxonomy" id="516989"/>
    <lineage>
        <taxon>Eukaryota</taxon>
        <taxon>Fungi</taxon>
        <taxon>Dikarya</taxon>
        <taxon>Ascomycota</taxon>
        <taxon>Pezizomycotina</taxon>
        <taxon>Sordariomycetes</taxon>
        <taxon>Sordariomycetidae</taxon>
        <taxon>Sordariales</taxon>
        <taxon>Lasiosphaeriaceae</taxon>
        <taxon>Apodospora</taxon>
    </lineage>
</organism>
<dbReference type="InterPro" id="IPR002035">
    <property type="entry name" value="VWF_A"/>
</dbReference>
<dbReference type="InterPro" id="IPR036465">
    <property type="entry name" value="vWFA_dom_sf"/>
</dbReference>
<dbReference type="EMBL" id="JAUEDM010000001">
    <property type="protein sequence ID" value="KAK3330784.1"/>
    <property type="molecule type" value="Genomic_DNA"/>
</dbReference>
<dbReference type="SUPFAM" id="SSF53300">
    <property type="entry name" value="vWA-like"/>
    <property type="match status" value="1"/>
</dbReference>
<accession>A0AAE0MH37</accession>
<feature type="domain" description="VWFA" evidence="2">
    <location>
        <begin position="536"/>
        <end position="715"/>
    </location>
</feature>
<dbReference type="InterPro" id="IPR029058">
    <property type="entry name" value="AB_hydrolase_fold"/>
</dbReference>
<dbReference type="PANTHER" id="PTHR34706">
    <property type="entry name" value="SLR1338 PROTEIN"/>
    <property type="match status" value="1"/>
</dbReference>
<evidence type="ECO:0000313" key="3">
    <source>
        <dbReference type="EMBL" id="KAK3330784.1"/>
    </source>
</evidence>
<feature type="compositionally biased region" description="Polar residues" evidence="1">
    <location>
        <begin position="424"/>
        <end position="435"/>
    </location>
</feature>
<name>A0AAE0MH37_9PEZI</name>